<protein>
    <submittedName>
        <fullName evidence="1">Uncharacterized protein</fullName>
    </submittedName>
</protein>
<organism evidence="1 2">
    <name type="scientific">Puccinia striiformis f. sp. tritici</name>
    <dbReference type="NCBI Taxonomy" id="168172"/>
    <lineage>
        <taxon>Eukaryota</taxon>
        <taxon>Fungi</taxon>
        <taxon>Dikarya</taxon>
        <taxon>Basidiomycota</taxon>
        <taxon>Pucciniomycotina</taxon>
        <taxon>Pucciniomycetes</taxon>
        <taxon>Pucciniales</taxon>
        <taxon>Pucciniaceae</taxon>
        <taxon>Puccinia</taxon>
    </lineage>
</organism>
<accession>A0ACC0EWT4</accession>
<proteinExistence type="predicted"/>
<dbReference type="EMBL" id="CM045866">
    <property type="protein sequence ID" value="KAI7961827.1"/>
    <property type="molecule type" value="Genomic_DNA"/>
</dbReference>
<keyword evidence="2" id="KW-1185">Reference proteome</keyword>
<evidence type="ECO:0000313" key="1">
    <source>
        <dbReference type="EMBL" id="KAI7961827.1"/>
    </source>
</evidence>
<dbReference type="Proteomes" id="UP001060170">
    <property type="component" value="Chromosome 2"/>
</dbReference>
<gene>
    <name evidence="1" type="ORF">MJO28_002316</name>
</gene>
<name>A0ACC0EWT4_9BASI</name>
<reference evidence="1 2" key="3">
    <citation type="journal article" date="2022" name="Microbiol. Spectr.">
        <title>Folding features and dynamics of 3D genome architecture in plant fungal pathogens.</title>
        <authorList>
            <person name="Xia C."/>
        </authorList>
    </citation>
    <scope>NUCLEOTIDE SEQUENCE [LARGE SCALE GENOMIC DNA]</scope>
    <source>
        <strain evidence="1 2">93-210</strain>
    </source>
</reference>
<sequence length="496" mass="57458">MTSDYSEFSGSDDEPFSPPSDDDSDSSKLDDNKSPLSPKDRRLKKLLVKIFKAGHQGPAAIRILLREHDITISPRHLARKRKEWNLQKRHLRQTPIPVPLSPEIRASILSSHSKGLNLREMNARLYADTGLEVGHHTVQRYLKKLGLTLLPNDILDGKVIMDQVYNAIHDARNNLLQNNTGYCRMRMVLMRHYNIRVPRDIIYEVLKEIDPEGMAARLRQACKRRIYRTLGPNHIWACDGHDKLKPFGITVYGFVDAWSRKLLGILLFTSRFKGWWNTIQGNNRLRNETVDMAAHQMTLSLAYAGISKEEAEKRMHCTKSTHNQEIEAMWSQMMKQHNRPIKDDILAEINSGCYDKDDGVQKLLFLFLWIPVFQASVDIWVDSYNHYRKRFDKLTTLPTGCTPDFAYTTPESFGTTDQLVRIPSQHIDCLSEQFYPDKEEMFLHTPLEFHEVASSVVAQLGFHFLRIDFGNVWIVFHHMLPYVQEQYVLYTDSSDA</sequence>
<evidence type="ECO:0000313" key="2">
    <source>
        <dbReference type="Proteomes" id="UP001060170"/>
    </source>
</evidence>
<reference evidence="2" key="1">
    <citation type="journal article" date="2018" name="BMC Genomics">
        <title>Genomic insights into host adaptation between the wheat stripe rust pathogen (Puccinia striiformis f. sp. tritici) and the barley stripe rust pathogen (Puccinia striiformis f. sp. hordei).</title>
        <authorList>
            <person name="Xia C."/>
            <person name="Wang M."/>
            <person name="Yin C."/>
            <person name="Cornejo O.E."/>
            <person name="Hulbert S.H."/>
            <person name="Chen X."/>
        </authorList>
    </citation>
    <scope>NUCLEOTIDE SEQUENCE [LARGE SCALE GENOMIC DNA]</scope>
    <source>
        <strain evidence="2">93-210</strain>
    </source>
</reference>
<reference evidence="2" key="2">
    <citation type="journal article" date="2018" name="Mol. Plant Microbe Interact.">
        <title>Genome sequence resources for the wheat stripe rust pathogen (Puccinia striiformis f. sp. tritici) and the barley stripe rust pathogen (Puccinia striiformis f. sp. hordei).</title>
        <authorList>
            <person name="Xia C."/>
            <person name="Wang M."/>
            <person name="Yin C."/>
            <person name="Cornejo O.E."/>
            <person name="Hulbert S.H."/>
            <person name="Chen X."/>
        </authorList>
    </citation>
    <scope>NUCLEOTIDE SEQUENCE [LARGE SCALE GENOMIC DNA]</scope>
    <source>
        <strain evidence="2">93-210</strain>
    </source>
</reference>
<comment type="caution">
    <text evidence="1">The sequence shown here is derived from an EMBL/GenBank/DDBJ whole genome shotgun (WGS) entry which is preliminary data.</text>
</comment>